<sequence length="68" mass="7375">MPTATLPLPGFRKSRFLKDLGKIEFAASFSSLVLPSCQNGKRCHFDSPAAGTFVGLGNIVFENFDLNP</sequence>
<dbReference type="Proteomes" id="UP000240009">
    <property type="component" value="Unassembled WGS sequence"/>
</dbReference>
<comment type="caution">
    <text evidence="1">The sequence shown here is derived from an EMBL/GenBank/DDBJ whole genome shotgun (WGS) entry which is preliminary data.</text>
</comment>
<evidence type="ECO:0000313" key="2">
    <source>
        <dbReference type="Proteomes" id="UP000240009"/>
    </source>
</evidence>
<gene>
    <name evidence="1" type="ORF">C5Y96_03300</name>
</gene>
<evidence type="ECO:0000313" key="1">
    <source>
        <dbReference type="EMBL" id="PQO38911.1"/>
    </source>
</evidence>
<accession>A0A2S8G3T4</accession>
<proteinExistence type="predicted"/>
<organism evidence="1 2">
    <name type="scientific">Blastopirellula marina</name>
    <dbReference type="NCBI Taxonomy" id="124"/>
    <lineage>
        <taxon>Bacteria</taxon>
        <taxon>Pseudomonadati</taxon>
        <taxon>Planctomycetota</taxon>
        <taxon>Planctomycetia</taxon>
        <taxon>Pirellulales</taxon>
        <taxon>Pirellulaceae</taxon>
        <taxon>Blastopirellula</taxon>
    </lineage>
</organism>
<dbReference type="EMBL" id="PUIA01000016">
    <property type="protein sequence ID" value="PQO38911.1"/>
    <property type="molecule type" value="Genomic_DNA"/>
</dbReference>
<dbReference type="AlphaFoldDB" id="A0A2S8G3T4"/>
<protein>
    <submittedName>
        <fullName evidence="1">Uncharacterized protein</fullName>
    </submittedName>
</protein>
<name>A0A2S8G3T4_9BACT</name>
<reference evidence="1 2" key="1">
    <citation type="submission" date="2018-02" db="EMBL/GenBank/DDBJ databases">
        <title>Comparative genomes isolates from brazilian mangrove.</title>
        <authorList>
            <person name="Araujo J.E."/>
            <person name="Taketani R.G."/>
            <person name="Silva M.C.P."/>
            <person name="Loureco M.V."/>
            <person name="Andreote F.D."/>
        </authorList>
    </citation>
    <scope>NUCLEOTIDE SEQUENCE [LARGE SCALE GENOMIC DNA]</scope>
    <source>
        <strain evidence="1 2">HEX-2 MGV</strain>
    </source>
</reference>